<keyword evidence="2" id="KW-0472">Membrane</keyword>
<comment type="caution">
    <text evidence="3">The sequence shown here is derived from an EMBL/GenBank/DDBJ whole genome shotgun (WGS) entry which is preliminary data.</text>
</comment>
<evidence type="ECO:0000313" key="3">
    <source>
        <dbReference type="EMBL" id="RGT57833.1"/>
    </source>
</evidence>
<proteinExistence type="predicted"/>
<evidence type="ECO:0008006" key="5">
    <source>
        <dbReference type="Google" id="ProtNLM"/>
    </source>
</evidence>
<dbReference type="AlphaFoldDB" id="A0A412PI68"/>
<protein>
    <recommendedName>
        <fullName evidence="5">Class B sortase</fullName>
    </recommendedName>
</protein>
<gene>
    <name evidence="3" type="ORF">DWX20_01925</name>
</gene>
<dbReference type="Gene3D" id="2.40.260.10">
    <property type="entry name" value="Sortase"/>
    <property type="match status" value="1"/>
</dbReference>
<dbReference type="SUPFAM" id="SSF63817">
    <property type="entry name" value="Sortase"/>
    <property type="match status" value="1"/>
</dbReference>
<organism evidence="3 4">
    <name type="scientific">Solobacterium moorei</name>
    <dbReference type="NCBI Taxonomy" id="102148"/>
    <lineage>
        <taxon>Bacteria</taxon>
        <taxon>Bacillati</taxon>
        <taxon>Bacillota</taxon>
        <taxon>Erysipelotrichia</taxon>
        <taxon>Erysipelotrichales</taxon>
        <taxon>Erysipelotrichaceae</taxon>
        <taxon>Solobacterium</taxon>
    </lineage>
</organism>
<keyword evidence="2" id="KW-1133">Transmembrane helix</keyword>
<evidence type="ECO:0000256" key="1">
    <source>
        <dbReference type="SAM" id="MobiDB-lite"/>
    </source>
</evidence>
<dbReference type="Proteomes" id="UP000284731">
    <property type="component" value="Unassembled WGS sequence"/>
</dbReference>
<sequence>MSRLRKMIIAGVVIALIGMGTYHFLIKDHFQNHETTQNSAGGETPPEEKESQNQEDNLNEWGESKEIEDPELKEIERTAILVNNFEYVQNTYNLLYNTYNKELTGWINFPPTQIGMRIMKSDNREYYKDRDGTDATSNAGQGYILKDADEENDHVYTIYNYSNGDMTQYDFLRDYFLTSQSEYEQHRYMIVYHLRYAEAFEIDGAFNLKDAPDFDIDKRNFENEKDFEDWYSTYKNASTIHSDLKSTSRNKFLVIVCSNKTDNPYVVVARRITEWRFEDYKEKK</sequence>
<dbReference type="RefSeq" id="WP_118764272.1">
    <property type="nucleotide sequence ID" value="NZ_CABJCF010000001.1"/>
</dbReference>
<dbReference type="InterPro" id="IPR023365">
    <property type="entry name" value="Sortase_dom-sf"/>
</dbReference>
<reference evidence="3 4" key="1">
    <citation type="submission" date="2018-08" db="EMBL/GenBank/DDBJ databases">
        <title>A genome reference for cultivated species of the human gut microbiota.</title>
        <authorList>
            <person name="Zou Y."/>
            <person name="Xue W."/>
            <person name="Luo G."/>
        </authorList>
    </citation>
    <scope>NUCLEOTIDE SEQUENCE [LARGE SCALE GENOMIC DNA]</scope>
    <source>
        <strain evidence="3 4">AF18-46</strain>
    </source>
</reference>
<keyword evidence="2" id="KW-0812">Transmembrane</keyword>
<feature type="region of interest" description="Disordered" evidence="1">
    <location>
        <begin position="35"/>
        <end position="69"/>
    </location>
</feature>
<dbReference type="EMBL" id="QRWX01000001">
    <property type="protein sequence ID" value="RGT57833.1"/>
    <property type="molecule type" value="Genomic_DNA"/>
</dbReference>
<name>A0A412PI68_9FIRM</name>
<accession>A0A412PI68</accession>
<evidence type="ECO:0000256" key="2">
    <source>
        <dbReference type="SAM" id="Phobius"/>
    </source>
</evidence>
<evidence type="ECO:0000313" key="4">
    <source>
        <dbReference type="Proteomes" id="UP000284731"/>
    </source>
</evidence>
<feature type="transmembrane region" description="Helical" evidence="2">
    <location>
        <begin position="7"/>
        <end position="25"/>
    </location>
</feature>